<keyword evidence="3" id="KW-1185">Reference proteome</keyword>
<feature type="transmembrane region" description="Helical" evidence="1">
    <location>
        <begin position="6"/>
        <end position="24"/>
    </location>
</feature>
<protein>
    <recommendedName>
        <fullName evidence="4">Nitrite reductase</fullName>
    </recommendedName>
</protein>
<evidence type="ECO:0000313" key="3">
    <source>
        <dbReference type="Proteomes" id="UP000287563"/>
    </source>
</evidence>
<dbReference type="AlphaFoldDB" id="A0A444JSC3"/>
<comment type="caution">
    <text evidence="2">The sequence shown here is derived from an EMBL/GenBank/DDBJ whole genome shotgun (WGS) entry which is preliminary data.</text>
</comment>
<gene>
    <name evidence="2" type="ORF">EDI28_06545</name>
</gene>
<dbReference type="EMBL" id="RJLM01000002">
    <property type="protein sequence ID" value="RWX55953.1"/>
    <property type="molecule type" value="Genomic_DNA"/>
</dbReference>
<accession>A0A444JSC3</accession>
<keyword evidence="1" id="KW-0812">Transmembrane</keyword>
<keyword evidence="1" id="KW-1133">Transmembrane helix</keyword>
<evidence type="ECO:0008006" key="4">
    <source>
        <dbReference type="Google" id="ProtNLM"/>
    </source>
</evidence>
<organism evidence="2 3">
    <name type="scientific">Photobacterium chitinilyticum</name>
    <dbReference type="NCBI Taxonomy" id="2485123"/>
    <lineage>
        <taxon>Bacteria</taxon>
        <taxon>Pseudomonadati</taxon>
        <taxon>Pseudomonadota</taxon>
        <taxon>Gammaproteobacteria</taxon>
        <taxon>Vibrionales</taxon>
        <taxon>Vibrionaceae</taxon>
        <taxon>Photobacterium</taxon>
    </lineage>
</organism>
<evidence type="ECO:0000256" key="1">
    <source>
        <dbReference type="SAM" id="Phobius"/>
    </source>
</evidence>
<proteinExistence type="predicted"/>
<sequence>MGHTGVVIVAIVFTFIGLQRYFSYRTEMKKLESKGNSGEVQQLRHELQMLQQRVGVLEKIVTDKGYQLKEEIKNL</sequence>
<evidence type="ECO:0000313" key="2">
    <source>
        <dbReference type="EMBL" id="RWX55953.1"/>
    </source>
</evidence>
<dbReference type="RefSeq" id="WP_128783043.1">
    <property type="nucleotide sequence ID" value="NZ_JAKJSG010000025.1"/>
</dbReference>
<name>A0A444JSC3_9GAMM</name>
<dbReference type="Proteomes" id="UP000287563">
    <property type="component" value="Unassembled WGS sequence"/>
</dbReference>
<keyword evidence="1" id="KW-0472">Membrane</keyword>
<dbReference type="OrthoDB" id="5772882at2"/>
<reference evidence="2 3" key="1">
    <citation type="submission" date="2018-11" db="EMBL/GenBank/DDBJ databases">
        <title>Photobacterium sp. BEI247 sp. nov., a marine bacterium isolated from Yongle Blue Hole in the South China Sea.</title>
        <authorList>
            <person name="Wang X."/>
        </authorList>
    </citation>
    <scope>NUCLEOTIDE SEQUENCE [LARGE SCALE GENOMIC DNA]</scope>
    <source>
        <strain evidence="3">BEI247</strain>
    </source>
</reference>